<sequence length="82" mass="9465">MQLKLNQYLKINEFLVADLQQEVIVDSKFKTLVYTDILTKDYKGNNAFTIPCKVAQANSLQMEDIIKDNYCVVMEIEALDTE</sequence>
<dbReference type="Proteomes" id="UP001597497">
    <property type="component" value="Unassembled WGS sequence"/>
</dbReference>
<reference evidence="2" key="1">
    <citation type="journal article" date="2019" name="Int. J. Syst. Evol. Microbiol.">
        <title>The Global Catalogue of Microorganisms (GCM) 10K type strain sequencing project: providing services to taxonomists for standard genome sequencing and annotation.</title>
        <authorList>
            <consortium name="The Broad Institute Genomics Platform"/>
            <consortium name="The Broad Institute Genome Sequencing Center for Infectious Disease"/>
            <person name="Wu L."/>
            <person name="Ma J."/>
        </authorList>
    </citation>
    <scope>NUCLEOTIDE SEQUENCE [LARGE SCALE GENOMIC DNA]</scope>
    <source>
        <strain evidence="2">KCTC 33676</strain>
    </source>
</reference>
<protein>
    <submittedName>
        <fullName evidence="1">Uncharacterized protein</fullName>
    </submittedName>
</protein>
<dbReference type="EMBL" id="JBHUMM010000015">
    <property type="protein sequence ID" value="MFD2671803.1"/>
    <property type="molecule type" value="Genomic_DNA"/>
</dbReference>
<evidence type="ECO:0000313" key="1">
    <source>
        <dbReference type="EMBL" id="MFD2671803.1"/>
    </source>
</evidence>
<gene>
    <name evidence="1" type="ORF">ACFSUC_09305</name>
</gene>
<dbReference type="RefSeq" id="WP_379929277.1">
    <property type="nucleotide sequence ID" value="NZ_JBHUMM010000015.1"/>
</dbReference>
<name>A0ABW5RA55_9BACL</name>
<proteinExistence type="predicted"/>
<evidence type="ECO:0000313" key="2">
    <source>
        <dbReference type="Proteomes" id="UP001597497"/>
    </source>
</evidence>
<keyword evidence="2" id="KW-1185">Reference proteome</keyword>
<accession>A0ABW5RA55</accession>
<comment type="caution">
    <text evidence="1">The sequence shown here is derived from an EMBL/GenBank/DDBJ whole genome shotgun (WGS) entry which is preliminary data.</text>
</comment>
<organism evidence="1 2">
    <name type="scientific">Marinicrinis sediminis</name>
    <dbReference type="NCBI Taxonomy" id="1652465"/>
    <lineage>
        <taxon>Bacteria</taxon>
        <taxon>Bacillati</taxon>
        <taxon>Bacillota</taxon>
        <taxon>Bacilli</taxon>
        <taxon>Bacillales</taxon>
        <taxon>Paenibacillaceae</taxon>
    </lineage>
</organism>